<dbReference type="PANTHER" id="PTHR34138:SF1">
    <property type="entry name" value="CELL SHAPE-DETERMINING PROTEIN MREC"/>
    <property type="match status" value="1"/>
</dbReference>
<reference evidence="6 7" key="1">
    <citation type="submission" date="2018-03" db="EMBL/GenBank/DDBJ databases">
        <authorList>
            <person name="Keele B.F."/>
        </authorList>
    </citation>
    <scope>NUCLEOTIDE SEQUENCE [LARGE SCALE GENOMIC DNA]</scope>
    <source>
        <strain evidence="6 7">YL28-9</strain>
    </source>
</reference>
<protein>
    <recommendedName>
        <fullName evidence="2">Cell shape-determining protein MreC</fullName>
    </recommendedName>
    <alternativeName>
        <fullName evidence="4">Cell shape protein MreC</fullName>
    </alternativeName>
</protein>
<dbReference type="PANTHER" id="PTHR34138">
    <property type="entry name" value="CELL SHAPE-DETERMINING PROTEIN MREC"/>
    <property type="match status" value="1"/>
</dbReference>
<keyword evidence="3" id="KW-0133">Cell shape</keyword>
<evidence type="ECO:0000313" key="7">
    <source>
        <dbReference type="Proteomes" id="UP000240912"/>
    </source>
</evidence>
<comment type="similarity">
    <text evidence="1">Belongs to the MreC family.</text>
</comment>
<dbReference type="InterPro" id="IPR055342">
    <property type="entry name" value="MreC_beta-barrel_core"/>
</dbReference>
<proteinExistence type="inferred from homology"/>
<dbReference type="NCBIfam" id="NF010532">
    <property type="entry name" value="PRK13922.9-3"/>
    <property type="match status" value="1"/>
</dbReference>
<organism evidence="6 7">
    <name type="scientific">Pedobacter yulinensis</name>
    <dbReference type="NCBI Taxonomy" id="2126353"/>
    <lineage>
        <taxon>Bacteria</taxon>
        <taxon>Pseudomonadati</taxon>
        <taxon>Bacteroidota</taxon>
        <taxon>Sphingobacteriia</taxon>
        <taxon>Sphingobacteriales</taxon>
        <taxon>Sphingobacteriaceae</taxon>
        <taxon>Pedobacter</taxon>
    </lineage>
</organism>
<dbReference type="GO" id="GO:0005886">
    <property type="term" value="C:plasma membrane"/>
    <property type="evidence" value="ECO:0007669"/>
    <property type="project" value="TreeGrafter"/>
</dbReference>
<dbReference type="RefSeq" id="WP_107216550.1">
    <property type="nucleotide sequence ID" value="NZ_KZ686270.1"/>
</dbReference>
<evidence type="ECO:0000256" key="4">
    <source>
        <dbReference type="ARBA" id="ARBA00032089"/>
    </source>
</evidence>
<dbReference type="Proteomes" id="UP000240912">
    <property type="component" value="Unassembled WGS sequence"/>
</dbReference>
<name>A0A2T3HIR0_9SPHI</name>
<dbReference type="EMBL" id="PYLS01000006">
    <property type="protein sequence ID" value="PST82328.1"/>
    <property type="molecule type" value="Genomic_DNA"/>
</dbReference>
<gene>
    <name evidence="6" type="ORF">C7T94_16235</name>
</gene>
<evidence type="ECO:0000256" key="2">
    <source>
        <dbReference type="ARBA" id="ARBA00013855"/>
    </source>
</evidence>
<dbReference type="AlphaFoldDB" id="A0A2T3HIR0"/>
<accession>A0A2T3HIR0</accession>
<dbReference type="GO" id="GO:0008360">
    <property type="term" value="P:regulation of cell shape"/>
    <property type="evidence" value="ECO:0007669"/>
    <property type="project" value="UniProtKB-KW"/>
</dbReference>
<comment type="caution">
    <text evidence="6">The sequence shown here is derived from an EMBL/GenBank/DDBJ whole genome shotgun (WGS) entry which is preliminary data.</text>
</comment>
<evidence type="ECO:0000259" key="5">
    <source>
        <dbReference type="Pfam" id="PF04085"/>
    </source>
</evidence>
<dbReference type="OrthoDB" id="9811827at2"/>
<evidence type="ECO:0000313" key="6">
    <source>
        <dbReference type="EMBL" id="PST82328.1"/>
    </source>
</evidence>
<dbReference type="Gene3D" id="2.40.10.350">
    <property type="entry name" value="Rod shape-determining protein MreC, domain 2"/>
    <property type="match status" value="1"/>
</dbReference>
<dbReference type="Gene3D" id="2.40.10.340">
    <property type="entry name" value="Rod shape-determining protein MreC, domain 1"/>
    <property type="match status" value="1"/>
</dbReference>
<sequence length="279" mass="31166">MRNLWIFLSRYNAFFFLIIFLVAGIVLTVKNNAYQRSITLNSTNAVVGGAYERLNIVKRYLNLGMVNDSLARENALLKTELLALRTVDSAKDVTVKDTTLQVQYTYLPAKVIKNSFTLRNNIITINKGRLDGLQPDMAVISPGQGVIGLIRDVSDHLATVRSLLHKDTRISVAIKKNNALGSLVWGDRNFDIRKAFVTDIPNHVKMVVGDTIITSGAGEFPVGIPVGRVRKTNISTGDNFLAAEVTLFNDFSNLQYVYVIKNKYAREQKLLEQNSKTDE</sequence>
<evidence type="ECO:0000256" key="3">
    <source>
        <dbReference type="ARBA" id="ARBA00022960"/>
    </source>
</evidence>
<feature type="domain" description="Rod shape-determining protein MreC beta-barrel core" evidence="5">
    <location>
        <begin position="111"/>
        <end position="261"/>
    </location>
</feature>
<dbReference type="InterPro" id="IPR042177">
    <property type="entry name" value="Cell/Rod_1"/>
</dbReference>
<dbReference type="InterPro" id="IPR007221">
    <property type="entry name" value="MreC"/>
</dbReference>
<evidence type="ECO:0000256" key="1">
    <source>
        <dbReference type="ARBA" id="ARBA00009369"/>
    </source>
</evidence>
<dbReference type="Pfam" id="PF04085">
    <property type="entry name" value="MreC"/>
    <property type="match status" value="1"/>
</dbReference>
<keyword evidence="7" id="KW-1185">Reference proteome</keyword>
<dbReference type="InterPro" id="IPR042175">
    <property type="entry name" value="Cell/Rod_MreC_2"/>
</dbReference>